<keyword evidence="1" id="KW-0732">Signal</keyword>
<dbReference type="Pfam" id="PF03886">
    <property type="entry name" value="ABC_trans_aux"/>
    <property type="match status" value="1"/>
</dbReference>
<reference evidence="3 4" key="1">
    <citation type="submission" date="2018-10" db="EMBL/GenBank/DDBJ databases">
        <title>Genomic Encyclopedia of Type Strains, Phase IV (KMG-IV): sequencing the most valuable type-strain genomes for metagenomic binning, comparative biology and taxonomic classification.</title>
        <authorList>
            <person name="Goeker M."/>
        </authorList>
    </citation>
    <scope>NUCLEOTIDE SEQUENCE [LARGE SCALE GENOMIC DNA]</scope>
    <source>
        <strain evidence="3 4">DSM 23229</strain>
    </source>
</reference>
<feature type="chain" id="PRO_5019257206" description="ABC-type transport auxiliary lipoprotein component domain-containing protein" evidence="1">
    <location>
        <begin position="20"/>
        <end position="206"/>
    </location>
</feature>
<evidence type="ECO:0000256" key="1">
    <source>
        <dbReference type="SAM" id="SignalP"/>
    </source>
</evidence>
<sequence length="206" mass="22264">MRRRLLPLTVLLLALGGCAGQSTEFHRYTLPEADSDGAVTAGDTATRQVVQLSPVTLAAYLDGSGIVFQTSDIEVQQAQAHLWAEDIGTQLTRTLRDALAGQLPQSRVRIGDDPQPEQARVQVTLSQFQGRHDGMAVLAGRYTLQDARGRLIEQQPFRIERPLPEDGYPALVRTLGAGWQAVAERIAGELRPRLSAMAAPDAAASS</sequence>
<comment type="caution">
    <text evidence="3">The sequence shown here is derived from an EMBL/GenBank/DDBJ whole genome shotgun (WGS) entry which is preliminary data.</text>
</comment>
<protein>
    <recommendedName>
        <fullName evidence="2">ABC-type transport auxiliary lipoprotein component domain-containing protein</fullName>
    </recommendedName>
</protein>
<dbReference type="EMBL" id="RBIN01000001">
    <property type="protein sequence ID" value="RKR07271.1"/>
    <property type="molecule type" value="Genomic_DNA"/>
</dbReference>
<dbReference type="Gene3D" id="3.40.50.10610">
    <property type="entry name" value="ABC-type transport auxiliary lipoprotein component"/>
    <property type="match status" value="1"/>
</dbReference>
<evidence type="ECO:0000313" key="3">
    <source>
        <dbReference type="EMBL" id="RKR07271.1"/>
    </source>
</evidence>
<organism evidence="3 4">
    <name type="scientific">Kushneria sinocarnis</name>
    <dbReference type="NCBI Taxonomy" id="595502"/>
    <lineage>
        <taxon>Bacteria</taxon>
        <taxon>Pseudomonadati</taxon>
        <taxon>Pseudomonadota</taxon>
        <taxon>Gammaproteobacteria</taxon>
        <taxon>Oceanospirillales</taxon>
        <taxon>Halomonadaceae</taxon>
        <taxon>Kushneria</taxon>
    </lineage>
</organism>
<dbReference type="SUPFAM" id="SSF159594">
    <property type="entry name" value="XCC0632-like"/>
    <property type="match status" value="1"/>
</dbReference>
<dbReference type="InterPro" id="IPR005586">
    <property type="entry name" value="ABC_trans_aux"/>
</dbReference>
<feature type="domain" description="ABC-type transport auxiliary lipoprotein component" evidence="2">
    <location>
        <begin position="28"/>
        <end position="187"/>
    </location>
</feature>
<dbReference type="Proteomes" id="UP000281975">
    <property type="component" value="Unassembled WGS sequence"/>
</dbReference>
<gene>
    <name evidence="3" type="ORF">C7446_0080</name>
</gene>
<accession>A0A420X095</accession>
<name>A0A420X095_9GAMM</name>
<dbReference type="PROSITE" id="PS51257">
    <property type="entry name" value="PROKAR_LIPOPROTEIN"/>
    <property type="match status" value="1"/>
</dbReference>
<dbReference type="AlphaFoldDB" id="A0A420X095"/>
<dbReference type="RefSeq" id="WP_121170204.1">
    <property type="nucleotide sequence ID" value="NZ_RBIN01000001.1"/>
</dbReference>
<feature type="signal peptide" evidence="1">
    <location>
        <begin position="1"/>
        <end position="19"/>
    </location>
</feature>
<evidence type="ECO:0000259" key="2">
    <source>
        <dbReference type="Pfam" id="PF03886"/>
    </source>
</evidence>
<keyword evidence="4" id="KW-1185">Reference proteome</keyword>
<proteinExistence type="predicted"/>
<dbReference type="OrthoDB" id="5600407at2"/>
<evidence type="ECO:0000313" key="4">
    <source>
        <dbReference type="Proteomes" id="UP000281975"/>
    </source>
</evidence>